<feature type="domain" description="N-acetyltransferase" evidence="1">
    <location>
        <begin position="12"/>
        <end position="159"/>
    </location>
</feature>
<dbReference type="SUPFAM" id="SSF55729">
    <property type="entry name" value="Acyl-CoA N-acyltransferases (Nat)"/>
    <property type="match status" value="1"/>
</dbReference>
<gene>
    <name evidence="2" type="ORF">H8696_01185</name>
</gene>
<dbReference type="GO" id="GO:0016747">
    <property type="term" value="F:acyltransferase activity, transferring groups other than amino-acyl groups"/>
    <property type="evidence" value="ECO:0007669"/>
    <property type="project" value="InterPro"/>
</dbReference>
<name>A0A926D3Y5_9FIRM</name>
<evidence type="ECO:0000313" key="3">
    <source>
        <dbReference type="Proteomes" id="UP000623172"/>
    </source>
</evidence>
<dbReference type="PANTHER" id="PTHR43792">
    <property type="entry name" value="GNAT FAMILY, PUTATIVE (AFU_ORTHOLOGUE AFUA_3G00765)-RELATED-RELATED"/>
    <property type="match status" value="1"/>
</dbReference>
<comment type="caution">
    <text evidence="2">The sequence shown here is derived from an EMBL/GenBank/DDBJ whole genome shotgun (WGS) entry which is preliminary data.</text>
</comment>
<reference evidence="2" key="1">
    <citation type="submission" date="2020-08" db="EMBL/GenBank/DDBJ databases">
        <title>Genome public.</title>
        <authorList>
            <person name="Liu C."/>
            <person name="Sun Q."/>
        </authorList>
    </citation>
    <scope>NUCLEOTIDE SEQUENCE</scope>
    <source>
        <strain evidence="2">NSJ-53</strain>
    </source>
</reference>
<dbReference type="InterPro" id="IPR016181">
    <property type="entry name" value="Acyl_CoA_acyltransferase"/>
</dbReference>
<dbReference type="EMBL" id="JACRSR010000001">
    <property type="protein sequence ID" value="MBC8530459.1"/>
    <property type="molecule type" value="Genomic_DNA"/>
</dbReference>
<organism evidence="2 3">
    <name type="scientific">Gehongia tenuis</name>
    <dbReference type="NCBI Taxonomy" id="2763655"/>
    <lineage>
        <taxon>Bacteria</taxon>
        <taxon>Bacillati</taxon>
        <taxon>Bacillota</taxon>
        <taxon>Clostridia</taxon>
        <taxon>Christensenellales</taxon>
        <taxon>Christensenellaceae</taxon>
        <taxon>Gehongia</taxon>
    </lineage>
</organism>
<dbReference type="InterPro" id="IPR051531">
    <property type="entry name" value="N-acetyltransferase"/>
</dbReference>
<evidence type="ECO:0000259" key="1">
    <source>
        <dbReference type="PROSITE" id="PS51186"/>
    </source>
</evidence>
<dbReference type="PROSITE" id="PS51186">
    <property type="entry name" value="GNAT"/>
    <property type="match status" value="1"/>
</dbReference>
<dbReference type="Gene3D" id="3.40.630.30">
    <property type="match status" value="1"/>
</dbReference>
<keyword evidence="3" id="KW-1185">Reference proteome</keyword>
<accession>A0A926D3Y5</accession>
<evidence type="ECO:0000313" key="2">
    <source>
        <dbReference type="EMBL" id="MBC8530459.1"/>
    </source>
</evidence>
<dbReference type="Proteomes" id="UP000623172">
    <property type="component" value="Unassembled WGS sequence"/>
</dbReference>
<sequence>MSAVPLLRTRRLTLQQFTEADAPAFFEIMSDERTNTFLPWYPVKTPDQAAKMLTDLQKSGWFYGIFLEGRAAGYVSLSGTAPYDLGYGLLPAYWGRGFAAEAAGAVLARGKALMPYATATHDRNNPASGAVMKKLGMRYCYSYEELWQPKNIPVVFRLYQINFDGSDSVYPGYAERYPHFVERDV</sequence>
<proteinExistence type="predicted"/>
<dbReference type="AlphaFoldDB" id="A0A926D3Y5"/>
<dbReference type="Pfam" id="PF13302">
    <property type="entry name" value="Acetyltransf_3"/>
    <property type="match status" value="1"/>
</dbReference>
<dbReference type="InterPro" id="IPR000182">
    <property type="entry name" value="GNAT_dom"/>
</dbReference>
<dbReference type="PANTHER" id="PTHR43792:SF16">
    <property type="entry name" value="N-ACETYLTRANSFERASE DOMAIN-CONTAINING PROTEIN"/>
    <property type="match status" value="1"/>
</dbReference>
<protein>
    <submittedName>
        <fullName evidence="2">GNAT family N-acetyltransferase</fullName>
    </submittedName>
</protein>
<dbReference type="RefSeq" id="WP_249314410.1">
    <property type="nucleotide sequence ID" value="NZ_JACRSR010000001.1"/>
</dbReference>